<sequence length="619" mass="68532">MRISLPTLHVRPSAQAVPLAAGNLKACLPEKQQPQTVLVNLFPEQSIEEMCATILAETPDLVAFSLYLWNRQQVSELCHLLRQKRPGIKLVAGGPEASADAVNVLKEAGLDGIICGEGEEVFSELVATMTKGNNCDHIPGFLSAAHSSATASAAVCSDLEKLPSPWLTGTLTLEPGCGVLWEVARGCRFNCAFCYDAKGHQGVRPLPVERLRSELQLFTEKQVGQVWILDSTFNAPAERGKQLLRMLLEYAPQIHYHLEAKADFLDSETAALLGQLSCSVQIGLQSAQADVLKPLHRNLDRKQMQRALQMLSEYSVTYGLDLIYGLPGDTHQGFCSSLDFALQLQPNQVDIFPLAVLPGTELHQKKSAFGLHADNRPPYLITANSSYSPEELEKTAKLATATDIFYNRGRAVGFFLQLCETFSLSPVELLQTFTDWLQEQQQLSPEQKTDAELWQSGDILCLQQQFIAQLLNKKKLAKLQPLAEDLLNYHFCCAELILAENCRPATKVPANKQLLKQKWLLNPAVKIQHFNYELEELEAFGGDPLPRLFRKLAESANYGIFLQQNGELIAEGLQDEFARLLLRADGNTQTADLLRGFPREEGVELLGFAVAQGILLSVN</sequence>
<dbReference type="Gene3D" id="3.80.30.20">
    <property type="entry name" value="tm_1862 like domain"/>
    <property type="match status" value="1"/>
</dbReference>
<gene>
    <name evidence="8" type="ORF">SAMN02745165_01943</name>
</gene>
<dbReference type="SFLD" id="SFLDG01082">
    <property type="entry name" value="B12-binding_domain_containing"/>
    <property type="match status" value="1"/>
</dbReference>
<dbReference type="PROSITE" id="PS51332">
    <property type="entry name" value="B12_BINDING"/>
    <property type="match status" value="1"/>
</dbReference>
<evidence type="ECO:0000256" key="5">
    <source>
        <dbReference type="ARBA" id="ARBA00023014"/>
    </source>
</evidence>
<evidence type="ECO:0000256" key="3">
    <source>
        <dbReference type="ARBA" id="ARBA00022723"/>
    </source>
</evidence>
<evidence type="ECO:0000256" key="4">
    <source>
        <dbReference type="ARBA" id="ARBA00023004"/>
    </source>
</evidence>
<keyword evidence="5" id="KW-0411">Iron-sulfur</keyword>
<dbReference type="GO" id="GO:0031419">
    <property type="term" value="F:cobalamin binding"/>
    <property type="evidence" value="ECO:0007669"/>
    <property type="project" value="InterPro"/>
</dbReference>
<dbReference type="OrthoDB" id="9762608at2"/>
<dbReference type="STRING" id="1122189.SAMN02745165_01943"/>
<dbReference type="InterPro" id="IPR006638">
    <property type="entry name" value="Elp3/MiaA/NifB-like_rSAM"/>
</dbReference>
<dbReference type="CDD" id="cd02068">
    <property type="entry name" value="radical_SAM_B12_BD"/>
    <property type="match status" value="1"/>
</dbReference>
<dbReference type="AlphaFoldDB" id="A0A1M6HZP0"/>
<dbReference type="GO" id="GO:0003824">
    <property type="term" value="F:catalytic activity"/>
    <property type="evidence" value="ECO:0007669"/>
    <property type="project" value="InterPro"/>
</dbReference>
<name>A0A1M6HZP0_MALRU</name>
<evidence type="ECO:0000256" key="1">
    <source>
        <dbReference type="ARBA" id="ARBA00001966"/>
    </source>
</evidence>
<dbReference type="SUPFAM" id="SSF102114">
    <property type="entry name" value="Radical SAM enzymes"/>
    <property type="match status" value="1"/>
</dbReference>
<keyword evidence="9" id="KW-1185">Reference proteome</keyword>
<dbReference type="InterPro" id="IPR036724">
    <property type="entry name" value="Cobalamin-bd_sf"/>
</dbReference>
<dbReference type="InterPro" id="IPR023404">
    <property type="entry name" value="rSAM_horseshoe"/>
</dbReference>
<proteinExistence type="predicted"/>
<keyword evidence="4" id="KW-0408">Iron</keyword>
<dbReference type="InterPro" id="IPR034466">
    <property type="entry name" value="Methyltransferase_Class_B"/>
</dbReference>
<dbReference type="Pfam" id="PF04055">
    <property type="entry name" value="Radical_SAM"/>
    <property type="match status" value="1"/>
</dbReference>
<dbReference type="SFLD" id="SFLDS00029">
    <property type="entry name" value="Radical_SAM"/>
    <property type="match status" value="1"/>
</dbReference>
<accession>A0A1M6HZP0</accession>
<feature type="domain" description="Radical SAM core" evidence="7">
    <location>
        <begin position="173"/>
        <end position="390"/>
    </location>
</feature>
<keyword evidence="3" id="KW-0479">Metal-binding</keyword>
<dbReference type="PANTHER" id="PTHR43409:SF16">
    <property type="entry name" value="SLR0320 PROTEIN"/>
    <property type="match status" value="1"/>
</dbReference>
<evidence type="ECO:0000313" key="8">
    <source>
        <dbReference type="EMBL" id="SHJ27643.1"/>
    </source>
</evidence>
<dbReference type="CDD" id="cd01335">
    <property type="entry name" value="Radical_SAM"/>
    <property type="match status" value="1"/>
</dbReference>
<dbReference type="RefSeq" id="WP_072908332.1">
    <property type="nucleotide sequence ID" value="NZ_FQZT01000006.1"/>
</dbReference>
<dbReference type="SUPFAM" id="SSF52242">
    <property type="entry name" value="Cobalamin (vitamin B12)-binding domain"/>
    <property type="match status" value="1"/>
</dbReference>
<dbReference type="PANTHER" id="PTHR43409">
    <property type="entry name" value="ANAEROBIC MAGNESIUM-PROTOPORPHYRIN IX MONOMETHYL ESTER CYCLASE-RELATED"/>
    <property type="match status" value="1"/>
</dbReference>
<feature type="domain" description="B12-binding" evidence="6">
    <location>
        <begin position="2"/>
        <end position="136"/>
    </location>
</feature>
<dbReference type="SFLD" id="SFLDG01123">
    <property type="entry name" value="methyltransferase_(Class_B)"/>
    <property type="match status" value="1"/>
</dbReference>
<evidence type="ECO:0000256" key="2">
    <source>
        <dbReference type="ARBA" id="ARBA00022691"/>
    </source>
</evidence>
<evidence type="ECO:0000259" key="6">
    <source>
        <dbReference type="PROSITE" id="PS51332"/>
    </source>
</evidence>
<dbReference type="InterPro" id="IPR007197">
    <property type="entry name" value="rSAM"/>
</dbReference>
<dbReference type="GO" id="GO:0005829">
    <property type="term" value="C:cytosol"/>
    <property type="evidence" value="ECO:0007669"/>
    <property type="project" value="TreeGrafter"/>
</dbReference>
<dbReference type="EMBL" id="FQZT01000006">
    <property type="protein sequence ID" value="SHJ27643.1"/>
    <property type="molecule type" value="Genomic_DNA"/>
</dbReference>
<dbReference type="InterPro" id="IPR006158">
    <property type="entry name" value="Cobalamin-bd"/>
</dbReference>
<reference evidence="8 9" key="1">
    <citation type="submission" date="2016-11" db="EMBL/GenBank/DDBJ databases">
        <authorList>
            <person name="Jaros S."/>
            <person name="Januszkiewicz K."/>
            <person name="Wedrychowicz H."/>
        </authorList>
    </citation>
    <scope>NUCLEOTIDE SEQUENCE [LARGE SCALE GENOMIC DNA]</scope>
    <source>
        <strain evidence="8 9">DSM 5091</strain>
    </source>
</reference>
<keyword evidence="2" id="KW-0949">S-adenosyl-L-methionine</keyword>
<organism evidence="8 9">
    <name type="scientific">Malonomonas rubra DSM 5091</name>
    <dbReference type="NCBI Taxonomy" id="1122189"/>
    <lineage>
        <taxon>Bacteria</taxon>
        <taxon>Pseudomonadati</taxon>
        <taxon>Thermodesulfobacteriota</taxon>
        <taxon>Desulfuromonadia</taxon>
        <taxon>Desulfuromonadales</taxon>
        <taxon>Geopsychrobacteraceae</taxon>
        <taxon>Malonomonas</taxon>
    </lineage>
</organism>
<dbReference type="Gene3D" id="3.40.50.280">
    <property type="entry name" value="Cobalamin-binding domain"/>
    <property type="match status" value="1"/>
</dbReference>
<dbReference type="SMART" id="SM00729">
    <property type="entry name" value="Elp3"/>
    <property type="match status" value="1"/>
</dbReference>
<dbReference type="GO" id="GO:0046872">
    <property type="term" value="F:metal ion binding"/>
    <property type="evidence" value="ECO:0007669"/>
    <property type="project" value="UniProtKB-KW"/>
</dbReference>
<comment type="cofactor">
    <cofactor evidence="1">
        <name>[4Fe-4S] cluster</name>
        <dbReference type="ChEBI" id="CHEBI:49883"/>
    </cofactor>
</comment>
<dbReference type="PROSITE" id="PS51918">
    <property type="entry name" value="RADICAL_SAM"/>
    <property type="match status" value="1"/>
</dbReference>
<dbReference type="InterPro" id="IPR058240">
    <property type="entry name" value="rSAM_sf"/>
</dbReference>
<dbReference type="Proteomes" id="UP000184171">
    <property type="component" value="Unassembled WGS sequence"/>
</dbReference>
<dbReference type="GO" id="GO:0051539">
    <property type="term" value="F:4 iron, 4 sulfur cluster binding"/>
    <property type="evidence" value="ECO:0007669"/>
    <property type="project" value="UniProtKB-KW"/>
</dbReference>
<evidence type="ECO:0000313" key="9">
    <source>
        <dbReference type="Proteomes" id="UP000184171"/>
    </source>
</evidence>
<dbReference type="Pfam" id="PF02310">
    <property type="entry name" value="B12-binding"/>
    <property type="match status" value="1"/>
</dbReference>
<evidence type="ECO:0000259" key="7">
    <source>
        <dbReference type="PROSITE" id="PS51918"/>
    </source>
</evidence>
<protein>
    <submittedName>
        <fullName evidence="8">Radical SAM superfamily enzyme YgiQ, UPF0313 family</fullName>
    </submittedName>
</protein>
<dbReference type="InterPro" id="IPR051198">
    <property type="entry name" value="BchE-like"/>
</dbReference>